<dbReference type="InterPro" id="IPR010730">
    <property type="entry name" value="HET"/>
</dbReference>
<name>A0A2J6SBH7_HYAVF</name>
<evidence type="ECO:0000313" key="3">
    <source>
        <dbReference type="Proteomes" id="UP000235786"/>
    </source>
</evidence>
<organism evidence="2 3">
    <name type="scientific">Hyaloscypha variabilis (strain UAMH 11265 / GT02V1 / F)</name>
    <name type="common">Meliniomyces variabilis</name>
    <dbReference type="NCBI Taxonomy" id="1149755"/>
    <lineage>
        <taxon>Eukaryota</taxon>
        <taxon>Fungi</taxon>
        <taxon>Dikarya</taxon>
        <taxon>Ascomycota</taxon>
        <taxon>Pezizomycotina</taxon>
        <taxon>Leotiomycetes</taxon>
        <taxon>Helotiales</taxon>
        <taxon>Hyaloscyphaceae</taxon>
        <taxon>Hyaloscypha</taxon>
        <taxon>Hyaloscypha variabilis</taxon>
    </lineage>
</organism>
<accession>A0A2J6SBH7</accession>
<dbReference type="Pfam" id="PF06985">
    <property type="entry name" value="HET"/>
    <property type="match status" value="1"/>
</dbReference>
<sequence length="501" mass="56221">MATSSNSQDWLDTTLNQAQPWISRCLSKHVECRTTMHRRIPTRLVDVGPSDGSKNPFLFVPAATCSAPPEGEGLWTPIPDSSFRYLALSYCWGTQGNLMTTPENVDARRAGIAWDEIPQTIKDAVLVTRKLGFRYLWVDALCIIQGPRGDWATESPKMADVYGGAFLTISAAVSPSVHHGFHQRPESPFSTTEPRLLTEWGNPLYHRGWALQERILSRRVLIFADTGLYWECQTSDTWLYNRGGQKKLFPPIEWNIRGRLKPAEILSHVNWLRIVEDYSNRLLTLERDKLPALSGVATLYSSLTKYDYLAGLWNQTLLLDLLWIPGRSSMYLGSFDFVSPSHSQNTAPSWSWASVNRQITTFSQTVETEISKVLRAQTELKDPRAPFGEVISGSIVLRGPLVSEMEVDMQTITVVHDKWTGSAEAQQSQRKLHYMLLLIDKLGRGCGLALEGGKGEDQSCFTRIGTFTIPRDDSTLGNGAGPLAKIFKLFQDCEHTTIKII</sequence>
<dbReference type="OrthoDB" id="47007at2759"/>
<evidence type="ECO:0000259" key="1">
    <source>
        <dbReference type="Pfam" id="PF06985"/>
    </source>
</evidence>
<keyword evidence="3" id="KW-1185">Reference proteome</keyword>
<gene>
    <name evidence="2" type="ORF">L207DRAFT_476301</name>
</gene>
<dbReference type="PANTHER" id="PTHR33112:SF16">
    <property type="entry name" value="HETEROKARYON INCOMPATIBILITY DOMAIN-CONTAINING PROTEIN"/>
    <property type="match status" value="1"/>
</dbReference>
<protein>
    <submittedName>
        <fullName evidence="2">HET-domain-containing protein</fullName>
    </submittedName>
</protein>
<dbReference type="AlphaFoldDB" id="A0A2J6SBH7"/>
<proteinExistence type="predicted"/>
<dbReference type="EMBL" id="KZ613937">
    <property type="protein sequence ID" value="PMD48105.1"/>
    <property type="molecule type" value="Genomic_DNA"/>
</dbReference>
<feature type="domain" description="Heterokaryon incompatibility" evidence="1">
    <location>
        <begin position="85"/>
        <end position="182"/>
    </location>
</feature>
<dbReference type="PANTHER" id="PTHR33112">
    <property type="entry name" value="DOMAIN PROTEIN, PUTATIVE-RELATED"/>
    <property type="match status" value="1"/>
</dbReference>
<evidence type="ECO:0000313" key="2">
    <source>
        <dbReference type="EMBL" id="PMD48105.1"/>
    </source>
</evidence>
<dbReference type="Proteomes" id="UP000235786">
    <property type="component" value="Unassembled WGS sequence"/>
</dbReference>
<reference evidence="2 3" key="1">
    <citation type="submission" date="2016-04" db="EMBL/GenBank/DDBJ databases">
        <title>A degradative enzymes factory behind the ericoid mycorrhizal symbiosis.</title>
        <authorList>
            <consortium name="DOE Joint Genome Institute"/>
            <person name="Martino E."/>
            <person name="Morin E."/>
            <person name="Grelet G."/>
            <person name="Kuo A."/>
            <person name="Kohler A."/>
            <person name="Daghino S."/>
            <person name="Barry K."/>
            <person name="Choi C."/>
            <person name="Cichocki N."/>
            <person name="Clum A."/>
            <person name="Copeland A."/>
            <person name="Hainaut M."/>
            <person name="Haridas S."/>
            <person name="Labutti K."/>
            <person name="Lindquist E."/>
            <person name="Lipzen A."/>
            <person name="Khouja H.-R."/>
            <person name="Murat C."/>
            <person name="Ohm R."/>
            <person name="Olson A."/>
            <person name="Spatafora J."/>
            <person name="Veneault-Fourrey C."/>
            <person name="Henrissat B."/>
            <person name="Grigoriev I."/>
            <person name="Martin F."/>
            <person name="Perotto S."/>
        </authorList>
    </citation>
    <scope>NUCLEOTIDE SEQUENCE [LARGE SCALE GENOMIC DNA]</scope>
    <source>
        <strain evidence="2 3">F</strain>
    </source>
</reference>